<dbReference type="AlphaFoldDB" id="A0A9N8PFG2"/>
<keyword evidence="2" id="KW-1185">Reference proteome</keyword>
<sequence length="179" mass="21254">MSSIVNPLPLRSISWKHLLYLIPTMLHLALDSIVRALNCLQAFMPPIRTASDDNKPKEHPSPTNMFVFVSRVQPYRGLNWNAQFQLWQFDDKSNRPWKRLKLRKIEFRVLRQFIERDLDVDIALEDPAEFDITWCLVWRMSESGRLGRIIDDDSFLAAVEDHRRAYKNTLDLYVIRWLV</sequence>
<comment type="caution">
    <text evidence="1">The sequence shown here is derived from an EMBL/GenBank/DDBJ whole genome shotgun (WGS) entry which is preliminary data.</text>
</comment>
<organism evidence="1 2">
    <name type="scientific">Aureobasidium mustum</name>
    <dbReference type="NCBI Taxonomy" id="2773714"/>
    <lineage>
        <taxon>Eukaryota</taxon>
        <taxon>Fungi</taxon>
        <taxon>Dikarya</taxon>
        <taxon>Ascomycota</taxon>
        <taxon>Pezizomycotina</taxon>
        <taxon>Dothideomycetes</taxon>
        <taxon>Dothideomycetidae</taxon>
        <taxon>Dothideales</taxon>
        <taxon>Saccotheciaceae</taxon>
        <taxon>Aureobasidium</taxon>
    </lineage>
</organism>
<dbReference type="Proteomes" id="UP000714618">
    <property type="component" value="Unassembled WGS sequence"/>
</dbReference>
<accession>A0A9N8PFG2</accession>
<reference evidence="1" key="1">
    <citation type="submission" date="2020-06" db="EMBL/GenBank/DDBJ databases">
        <authorList>
            <person name="Onetto C."/>
        </authorList>
    </citation>
    <scope>NUCLEOTIDE SEQUENCE</scope>
</reference>
<gene>
    <name evidence="1" type="ORF">AWRI4233_LOCUS4259</name>
</gene>
<evidence type="ECO:0000313" key="2">
    <source>
        <dbReference type="Proteomes" id="UP000714618"/>
    </source>
</evidence>
<evidence type="ECO:0000313" key="1">
    <source>
        <dbReference type="EMBL" id="CAD0093545.1"/>
    </source>
</evidence>
<proteinExistence type="predicted"/>
<protein>
    <submittedName>
        <fullName evidence="1">Uncharacterized protein</fullName>
    </submittedName>
</protein>
<dbReference type="EMBL" id="CAIJEO010000005">
    <property type="protein sequence ID" value="CAD0093545.1"/>
    <property type="molecule type" value="Genomic_DNA"/>
</dbReference>
<name>A0A9N8PFG2_9PEZI</name>
<dbReference type="OrthoDB" id="3867239at2759"/>